<gene>
    <name evidence="2" type="ORF">Y036_6169</name>
</gene>
<dbReference type="Proteomes" id="UP000030475">
    <property type="component" value="Unassembled WGS sequence"/>
</dbReference>
<accession>A0AA40JI45</accession>
<keyword evidence="1" id="KW-1133">Transmembrane helix</keyword>
<sequence>MKKFKAFWIHLLGAIGQLGDGVSLAVTAGLVAVLVLLGVATHRIGMVEGVHNYIVAMLVSAAFVAVSVGAAKLHSRLE</sequence>
<protein>
    <submittedName>
        <fullName evidence="2">Membrane protein</fullName>
    </submittedName>
</protein>
<dbReference type="RefSeq" id="WP_152618277.1">
    <property type="nucleotide sequence ID" value="NZ_KN323090.1"/>
</dbReference>
<proteinExistence type="predicted"/>
<reference evidence="2 3" key="1">
    <citation type="submission" date="2014-08" db="EMBL/GenBank/DDBJ databases">
        <authorList>
            <person name="Bunnell A."/>
            <person name="Chain P.S."/>
            <person name="Chertkov O."/>
            <person name="Currie B.J."/>
            <person name="Daligault H.E."/>
            <person name="Davenport K.W."/>
            <person name="Davis C."/>
            <person name="Gleasner C.D."/>
            <person name="Johnson S.L."/>
            <person name="Kaestli M."/>
            <person name="Koren S."/>
            <person name="Kunde Y.A."/>
            <person name="Mayo M."/>
            <person name="McMurry K.K."/>
            <person name="Price E.P."/>
            <person name="Reitenga K.G."/>
            <person name="Robison R."/>
            <person name="Rosovitz M.J."/>
            <person name="Sarovich D.S."/>
            <person name="Teshima H."/>
        </authorList>
    </citation>
    <scope>NUCLEOTIDE SEQUENCE [LARGE SCALE GENOMIC DNA]</scope>
    <source>
        <strain evidence="2 3">MSHR44</strain>
    </source>
</reference>
<name>A0AA40JI45_BURPE</name>
<evidence type="ECO:0000256" key="1">
    <source>
        <dbReference type="SAM" id="Phobius"/>
    </source>
</evidence>
<feature type="transmembrane region" description="Helical" evidence="1">
    <location>
        <begin position="21"/>
        <end position="41"/>
    </location>
</feature>
<evidence type="ECO:0000313" key="3">
    <source>
        <dbReference type="Proteomes" id="UP000030475"/>
    </source>
</evidence>
<organism evidence="2 3">
    <name type="scientific">Burkholderia pseudomallei</name>
    <name type="common">Pseudomonas pseudomallei</name>
    <dbReference type="NCBI Taxonomy" id="28450"/>
    <lineage>
        <taxon>Bacteria</taxon>
        <taxon>Pseudomonadati</taxon>
        <taxon>Pseudomonadota</taxon>
        <taxon>Betaproteobacteria</taxon>
        <taxon>Burkholderiales</taxon>
        <taxon>Burkholderiaceae</taxon>
        <taxon>Burkholderia</taxon>
        <taxon>pseudomallei group</taxon>
    </lineage>
</organism>
<keyword evidence="1" id="KW-0812">Transmembrane</keyword>
<comment type="caution">
    <text evidence="2">The sequence shown here is derived from an EMBL/GenBank/DDBJ whole genome shotgun (WGS) entry which is preliminary data.</text>
</comment>
<dbReference type="EMBL" id="JQIM01000007">
    <property type="protein sequence ID" value="KGX17029.1"/>
    <property type="molecule type" value="Genomic_DNA"/>
</dbReference>
<evidence type="ECO:0000313" key="2">
    <source>
        <dbReference type="EMBL" id="KGX17029.1"/>
    </source>
</evidence>
<dbReference type="AlphaFoldDB" id="A0AA40JI45"/>
<keyword evidence="1" id="KW-0472">Membrane</keyword>
<feature type="transmembrane region" description="Helical" evidence="1">
    <location>
        <begin position="53"/>
        <end position="73"/>
    </location>
</feature>